<dbReference type="Proteomes" id="UP000318288">
    <property type="component" value="Unassembled WGS sequence"/>
</dbReference>
<keyword evidence="6" id="KW-1185">Reference proteome</keyword>
<keyword evidence="3 4" id="KW-0326">Glycosidase</keyword>
<dbReference type="SUPFAM" id="SSF75005">
    <property type="entry name" value="Arabinanase/levansucrase/invertase"/>
    <property type="match status" value="1"/>
</dbReference>
<evidence type="ECO:0000256" key="4">
    <source>
        <dbReference type="RuleBase" id="RU361187"/>
    </source>
</evidence>
<dbReference type="PANTHER" id="PTHR35279">
    <property type="match status" value="1"/>
</dbReference>
<dbReference type="EMBL" id="SJPW01000004">
    <property type="protein sequence ID" value="TWU54569.1"/>
    <property type="molecule type" value="Genomic_DNA"/>
</dbReference>
<dbReference type="GO" id="GO:0004553">
    <property type="term" value="F:hydrolase activity, hydrolyzing O-glycosyl compounds"/>
    <property type="evidence" value="ECO:0007669"/>
    <property type="project" value="InterPro"/>
</dbReference>
<evidence type="ECO:0000256" key="1">
    <source>
        <dbReference type="ARBA" id="ARBA00009865"/>
    </source>
</evidence>
<accession>A0A5C6F448</accession>
<dbReference type="GO" id="GO:0005975">
    <property type="term" value="P:carbohydrate metabolic process"/>
    <property type="evidence" value="ECO:0007669"/>
    <property type="project" value="InterPro"/>
</dbReference>
<reference evidence="5 6" key="1">
    <citation type="submission" date="2019-02" db="EMBL/GenBank/DDBJ databases">
        <title>Deep-cultivation of Planctomycetes and their phenomic and genomic characterization uncovers novel biology.</title>
        <authorList>
            <person name="Wiegand S."/>
            <person name="Jogler M."/>
            <person name="Boedeker C."/>
            <person name="Pinto D."/>
            <person name="Vollmers J."/>
            <person name="Rivas-Marin E."/>
            <person name="Kohn T."/>
            <person name="Peeters S.H."/>
            <person name="Heuer A."/>
            <person name="Rast P."/>
            <person name="Oberbeckmann S."/>
            <person name="Bunk B."/>
            <person name="Jeske O."/>
            <person name="Meyerdierks A."/>
            <person name="Storesund J.E."/>
            <person name="Kallscheuer N."/>
            <person name="Luecker S."/>
            <person name="Lage O.M."/>
            <person name="Pohl T."/>
            <person name="Merkel B.J."/>
            <person name="Hornburger P."/>
            <person name="Mueller R.-W."/>
            <person name="Bruemmer F."/>
            <person name="Labrenz M."/>
            <person name="Spormann A.M."/>
            <person name="Op Den Camp H."/>
            <person name="Overmann J."/>
            <person name="Amann R."/>
            <person name="Jetten M.S.M."/>
            <person name="Mascher T."/>
            <person name="Medema M.H."/>
            <person name="Devos D.P."/>
            <person name="Kaster A.-K."/>
            <person name="Ovreas L."/>
            <person name="Rohde M."/>
            <person name="Galperin M.Y."/>
            <person name="Jogler C."/>
        </authorList>
    </citation>
    <scope>NUCLEOTIDE SEQUENCE [LARGE SCALE GENOMIC DNA]</scope>
    <source>
        <strain evidence="5 6">Poly51</strain>
    </source>
</reference>
<evidence type="ECO:0000256" key="2">
    <source>
        <dbReference type="ARBA" id="ARBA00022801"/>
    </source>
</evidence>
<gene>
    <name evidence="5" type="ORF">Poly51_32880</name>
</gene>
<evidence type="ECO:0000313" key="5">
    <source>
        <dbReference type="EMBL" id="TWU54569.1"/>
    </source>
</evidence>
<dbReference type="Pfam" id="PF13715">
    <property type="entry name" value="CarbopepD_reg_2"/>
    <property type="match status" value="1"/>
</dbReference>
<organism evidence="5 6">
    <name type="scientific">Rubripirellula tenax</name>
    <dbReference type="NCBI Taxonomy" id="2528015"/>
    <lineage>
        <taxon>Bacteria</taxon>
        <taxon>Pseudomonadati</taxon>
        <taxon>Planctomycetota</taxon>
        <taxon>Planctomycetia</taxon>
        <taxon>Pirellulales</taxon>
        <taxon>Pirellulaceae</taxon>
        <taxon>Rubripirellula</taxon>
    </lineage>
</organism>
<protein>
    <submittedName>
        <fullName evidence="5">Glycosyl hydrolases family 43</fullName>
    </submittedName>
</protein>
<proteinExistence type="inferred from homology"/>
<dbReference type="Pfam" id="PF04616">
    <property type="entry name" value="Glyco_hydro_43"/>
    <property type="match status" value="1"/>
</dbReference>
<sequence>MRPAVSTIMMPPLFFFLSSFLTLSELMIHRILLLSAMVVSFTTIAKAQSFGGVVSDSETSAPIPNVTVLQLEDNITATTGQDGSFKIEGGGEGAKTLRFISEGYVFDEKRRIAPTNTITVSLRKTKKSAASIREEGYIANGCEITNPEKPEWNIRFEHSPLKGDLAPDPNFTRRDPSAVIFVNDKYYVWYSYSLTHNTDKEAPWDLNDLYFATSSDGETWEEKGPAVMRGAEGEFDHRSVFTTEIFVHDGVYYLVYQAAADLDGVYNRNFVGMSQASSPDGPWTKLKEPVLRPTYVNTPYFDNNAVHDPCLIHYNDKFYLYYKGECNCFDCEGCERWCNPICGLKKQVKWGVAIADSPTGPFVKSEFNPITNTGHEVMVWKYGTGVAILQHQDGPEAKTIQYAEDGVNFEIMGNAIDMPEAAGLFRPSDPENTPHAGVDWGLSHVLKWNAGPKGWMYIQKYKKIK</sequence>
<evidence type="ECO:0000256" key="3">
    <source>
        <dbReference type="ARBA" id="ARBA00023295"/>
    </source>
</evidence>
<evidence type="ECO:0000313" key="6">
    <source>
        <dbReference type="Proteomes" id="UP000318288"/>
    </source>
</evidence>
<dbReference type="Gene3D" id="2.115.10.20">
    <property type="entry name" value="Glycosyl hydrolase domain, family 43"/>
    <property type="match status" value="1"/>
</dbReference>
<dbReference type="InterPro" id="IPR008969">
    <property type="entry name" value="CarboxyPept-like_regulatory"/>
</dbReference>
<dbReference type="InterPro" id="IPR023296">
    <property type="entry name" value="Glyco_hydro_beta-prop_sf"/>
</dbReference>
<comment type="caution">
    <text evidence="5">The sequence shown here is derived from an EMBL/GenBank/DDBJ whole genome shotgun (WGS) entry which is preliminary data.</text>
</comment>
<dbReference type="AlphaFoldDB" id="A0A5C6F448"/>
<dbReference type="SUPFAM" id="SSF49464">
    <property type="entry name" value="Carboxypeptidase regulatory domain-like"/>
    <property type="match status" value="1"/>
</dbReference>
<dbReference type="CDD" id="cd08992">
    <property type="entry name" value="GH117"/>
    <property type="match status" value="1"/>
</dbReference>
<keyword evidence="2 4" id="KW-0378">Hydrolase</keyword>
<dbReference type="Gene3D" id="2.60.40.1120">
    <property type="entry name" value="Carboxypeptidase-like, regulatory domain"/>
    <property type="match status" value="1"/>
</dbReference>
<comment type="similarity">
    <text evidence="1 4">Belongs to the glycosyl hydrolase 43 family.</text>
</comment>
<dbReference type="PANTHER" id="PTHR35279:SF1">
    <property type="entry name" value="ARABINANASE_LEVANSUCRASE_INVERTASE"/>
    <property type="match status" value="1"/>
</dbReference>
<name>A0A5C6F448_9BACT</name>
<dbReference type="InterPro" id="IPR006710">
    <property type="entry name" value="Glyco_hydro_43"/>
</dbReference>